<dbReference type="PANTHER" id="PTHR30349">
    <property type="entry name" value="PHAGE INTEGRASE-RELATED"/>
    <property type="match status" value="1"/>
</dbReference>
<comment type="subcellular location">
    <subcellularLocation>
        <location evidence="1">Cytoplasm</location>
    </subcellularLocation>
</comment>
<dbReference type="Pfam" id="PF00589">
    <property type="entry name" value="Phage_integrase"/>
    <property type="match status" value="1"/>
</dbReference>
<dbReference type="PROSITE" id="PS51900">
    <property type="entry name" value="CB"/>
    <property type="match status" value="1"/>
</dbReference>
<evidence type="ECO:0000256" key="6">
    <source>
        <dbReference type="ARBA" id="ARBA00023125"/>
    </source>
</evidence>
<dbReference type="RefSeq" id="WP_089097351.1">
    <property type="nucleotide sequence ID" value="NZ_NDYL01000001.1"/>
</dbReference>
<dbReference type="SUPFAM" id="SSF47823">
    <property type="entry name" value="lambda integrase-like, N-terminal domain"/>
    <property type="match status" value="1"/>
</dbReference>
<dbReference type="Pfam" id="PF02899">
    <property type="entry name" value="Phage_int_SAM_1"/>
    <property type="match status" value="1"/>
</dbReference>
<evidence type="ECO:0000256" key="2">
    <source>
        <dbReference type="ARBA" id="ARBA00022490"/>
    </source>
</evidence>
<keyword evidence="5" id="KW-0229">DNA integration</keyword>
<dbReference type="InterPro" id="IPR050090">
    <property type="entry name" value="Tyrosine_recombinase_XerCD"/>
</dbReference>
<evidence type="ECO:0000256" key="3">
    <source>
        <dbReference type="ARBA" id="ARBA00022618"/>
    </source>
</evidence>
<dbReference type="GO" id="GO:0051301">
    <property type="term" value="P:cell division"/>
    <property type="evidence" value="ECO:0007669"/>
    <property type="project" value="UniProtKB-KW"/>
</dbReference>
<gene>
    <name evidence="12" type="ORF">B9L23_08520</name>
</gene>
<evidence type="ECO:0000313" key="12">
    <source>
        <dbReference type="EMBL" id="OXB94896.1"/>
    </source>
</evidence>
<sequence>MESQMHLIEERLNRLPWYITEFIEYKGHRTTENTLLSYCRDFEVFFNWLVAEGFHPGPAKEIPLETLETLRAKDIISFEMFCSKRLGNATDTIARRISALKSLFHYLSQIAEDENFYPYLKRNVMAKIDVVREKQTEEEKAERISSRILLDEEIDQFREFIAQGYGELVKDDTKKYNAYVRNRERDLAIISLILGSGLRVSEIVSLDMDKIDWHNQHVLVKRKGNKHDKVVFSDIALQDMLEYKKIRESRYQPDKSEKAFFLSYPTRNGKATRLSRNAVQKMVNRYAKAFGKGTLSVHKLRHTFATQHYKNNKDIYTLKRQLGHSNINTTVIYTHVFDNTLKESVNKADN</sequence>
<keyword evidence="7" id="KW-0233">DNA recombination</keyword>
<dbReference type="EMBL" id="NDYL01000001">
    <property type="protein sequence ID" value="OXB94896.1"/>
    <property type="molecule type" value="Genomic_DNA"/>
</dbReference>
<dbReference type="GO" id="GO:0005737">
    <property type="term" value="C:cytoplasm"/>
    <property type="evidence" value="ECO:0007669"/>
    <property type="project" value="UniProtKB-SubCell"/>
</dbReference>
<keyword evidence="6 9" id="KW-0238">DNA-binding</keyword>
<feature type="domain" description="Core-binding (CB)" evidence="11">
    <location>
        <begin position="13"/>
        <end position="108"/>
    </location>
</feature>
<dbReference type="SUPFAM" id="SSF56349">
    <property type="entry name" value="DNA breaking-rejoining enzymes"/>
    <property type="match status" value="1"/>
</dbReference>
<dbReference type="Proteomes" id="UP000198394">
    <property type="component" value="Unassembled WGS sequence"/>
</dbReference>
<dbReference type="InterPro" id="IPR004107">
    <property type="entry name" value="Integrase_SAM-like_N"/>
</dbReference>
<reference evidence="12 13" key="1">
    <citation type="submission" date="2017-04" db="EMBL/GenBank/DDBJ databases">
        <title>The genome sequence of Parageobacillus galactosidasius DSM 18751.</title>
        <authorList>
            <person name="Ramaloko W.T."/>
            <person name="Koen N."/>
            <person name="Polliack S."/>
            <person name="Aliyu H."/>
            <person name="Lebre P."/>
            <person name="Mohr T."/>
            <person name="Oswald F."/>
            <person name="Zwick M."/>
            <person name="Neumann A."/>
            <person name="Syldatk C."/>
            <person name="Cowan D."/>
            <person name="De Maayer P."/>
        </authorList>
    </citation>
    <scope>NUCLEOTIDE SEQUENCE [LARGE SCALE GENOMIC DNA]</scope>
    <source>
        <strain evidence="12 13">DSM 18751</strain>
    </source>
</reference>
<evidence type="ECO:0000259" key="11">
    <source>
        <dbReference type="PROSITE" id="PS51900"/>
    </source>
</evidence>
<keyword evidence="3" id="KW-0132">Cell division</keyword>
<dbReference type="GO" id="GO:0003677">
    <property type="term" value="F:DNA binding"/>
    <property type="evidence" value="ECO:0007669"/>
    <property type="project" value="UniProtKB-UniRule"/>
</dbReference>
<organism evidence="12 13">
    <name type="scientific">Parageobacillus galactosidasius</name>
    <dbReference type="NCBI Taxonomy" id="883812"/>
    <lineage>
        <taxon>Bacteria</taxon>
        <taxon>Bacillati</taxon>
        <taxon>Bacillota</taxon>
        <taxon>Bacilli</taxon>
        <taxon>Bacillales</taxon>
        <taxon>Anoxybacillaceae</taxon>
        <taxon>Parageobacillus</taxon>
    </lineage>
</organism>
<protein>
    <submittedName>
        <fullName evidence="12">Tyrosine recombinase XerS</fullName>
    </submittedName>
</protein>
<keyword evidence="2" id="KW-0963">Cytoplasm</keyword>
<dbReference type="InterPro" id="IPR010998">
    <property type="entry name" value="Integrase_recombinase_N"/>
</dbReference>
<feature type="domain" description="Tyr recombinase" evidence="10">
    <location>
        <begin position="143"/>
        <end position="346"/>
    </location>
</feature>
<dbReference type="InterPro" id="IPR013762">
    <property type="entry name" value="Integrase-like_cat_sf"/>
</dbReference>
<dbReference type="AlphaFoldDB" id="A0A226QQT1"/>
<dbReference type="PROSITE" id="PS51898">
    <property type="entry name" value="TYR_RECOMBINASE"/>
    <property type="match status" value="1"/>
</dbReference>
<evidence type="ECO:0000256" key="9">
    <source>
        <dbReference type="PROSITE-ProRule" id="PRU01248"/>
    </source>
</evidence>
<dbReference type="PANTHER" id="PTHR30349:SF77">
    <property type="entry name" value="TYROSINE RECOMBINASE XERC"/>
    <property type="match status" value="1"/>
</dbReference>
<keyword evidence="4" id="KW-0159">Chromosome partition</keyword>
<keyword evidence="8" id="KW-0131">Cell cycle</keyword>
<dbReference type="NCBIfam" id="NF003462">
    <property type="entry name" value="PRK05084.1"/>
    <property type="match status" value="1"/>
</dbReference>
<dbReference type="InterPro" id="IPR044068">
    <property type="entry name" value="CB"/>
</dbReference>
<keyword evidence="13" id="KW-1185">Reference proteome</keyword>
<dbReference type="InterPro" id="IPR011010">
    <property type="entry name" value="DNA_brk_join_enz"/>
</dbReference>
<evidence type="ECO:0000259" key="10">
    <source>
        <dbReference type="PROSITE" id="PS51898"/>
    </source>
</evidence>
<dbReference type="GO" id="GO:0015074">
    <property type="term" value="P:DNA integration"/>
    <property type="evidence" value="ECO:0007669"/>
    <property type="project" value="UniProtKB-KW"/>
</dbReference>
<dbReference type="Gene3D" id="1.10.443.10">
    <property type="entry name" value="Intergrase catalytic core"/>
    <property type="match status" value="1"/>
</dbReference>
<dbReference type="GO" id="GO:0007059">
    <property type="term" value="P:chromosome segregation"/>
    <property type="evidence" value="ECO:0007669"/>
    <property type="project" value="UniProtKB-KW"/>
</dbReference>
<accession>A0A226QQT1</accession>
<evidence type="ECO:0000256" key="7">
    <source>
        <dbReference type="ARBA" id="ARBA00023172"/>
    </source>
</evidence>
<evidence type="ECO:0000256" key="8">
    <source>
        <dbReference type="ARBA" id="ARBA00023306"/>
    </source>
</evidence>
<dbReference type="InterPro" id="IPR002104">
    <property type="entry name" value="Integrase_catalytic"/>
</dbReference>
<evidence type="ECO:0000256" key="1">
    <source>
        <dbReference type="ARBA" id="ARBA00004496"/>
    </source>
</evidence>
<dbReference type="Gene3D" id="1.10.150.130">
    <property type="match status" value="1"/>
</dbReference>
<evidence type="ECO:0000256" key="5">
    <source>
        <dbReference type="ARBA" id="ARBA00022908"/>
    </source>
</evidence>
<evidence type="ECO:0000313" key="13">
    <source>
        <dbReference type="Proteomes" id="UP000198394"/>
    </source>
</evidence>
<dbReference type="GO" id="GO:0006310">
    <property type="term" value="P:DNA recombination"/>
    <property type="evidence" value="ECO:0007669"/>
    <property type="project" value="UniProtKB-KW"/>
</dbReference>
<name>A0A226QQT1_9BACL</name>
<evidence type="ECO:0000256" key="4">
    <source>
        <dbReference type="ARBA" id="ARBA00022829"/>
    </source>
</evidence>
<comment type="caution">
    <text evidence="12">The sequence shown here is derived from an EMBL/GenBank/DDBJ whole genome shotgun (WGS) entry which is preliminary data.</text>
</comment>
<proteinExistence type="predicted"/>